<protein>
    <submittedName>
        <fullName evidence="1">Uncharacterized protein</fullName>
    </submittedName>
</protein>
<evidence type="ECO:0000313" key="1">
    <source>
        <dbReference type="EMBL" id="NHZ36563.1"/>
    </source>
</evidence>
<organism evidence="1 2">
    <name type="scientific">Massilia rubra</name>
    <dbReference type="NCBI Taxonomy" id="2607910"/>
    <lineage>
        <taxon>Bacteria</taxon>
        <taxon>Pseudomonadati</taxon>
        <taxon>Pseudomonadota</taxon>
        <taxon>Betaproteobacteria</taxon>
        <taxon>Burkholderiales</taxon>
        <taxon>Oxalobacteraceae</taxon>
        <taxon>Telluria group</taxon>
        <taxon>Massilia</taxon>
    </lineage>
</organism>
<dbReference type="Proteomes" id="UP000785613">
    <property type="component" value="Unassembled WGS sequence"/>
</dbReference>
<gene>
    <name evidence="1" type="ORF">F0185_23645</name>
</gene>
<accession>A0ABX0LPM5</accession>
<name>A0ABX0LPM5_9BURK</name>
<dbReference type="RefSeq" id="WP_167228649.1">
    <property type="nucleotide sequence ID" value="NZ_VUYU01000019.1"/>
</dbReference>
<comment type="caution">
    <text evidence="1">The sequence shown here is derived from an EMBL/GenBank/DDBJ whole genome shotgun (WGS) entry which is preliminary data.</text>
</comment>
<reference evidence="1 2" key="1">
    <citation type="submission" date="2019-09" db="EMBL/GenBank/DDBJ databases">
        <title>Taxonomy of Antarctic Massilia spp.: description of Massilia rubra sp. nov., Massilia aquatica sp. nov., Massilia mucilaginosa sp. nov., Massilia frigida sp. nov. isolated from streams, lakes and regoliths.</title>
        <authorList>
            <person name="Holochova P."/>
            <person name="Sedlacek I."/>
            <person name="Kralova S."/>
            <person name="Maslanova I."/>
            <person name="Busse H.-J."/>
            <person name="Stankova E."/>
            <person name="Vrbovska V."/>
            <person name="Kovarovic V."/>
            <person name="Bartak M."/>
            <person name="Svec P."/>
            <person name="Pantucek R."/>
        </authorList>
    </citation>
    <scope>NUCLEOTIDE SEQUENCE [LARGE SCALE GENOMIC DNA]</scope>
    <source>
        <strain evidence="1 2">CCM 8692</strain>
    </source>
</reference>
<sequence length="212" mass="24389">MPSDFETFLIAMRSSFRRISYATKGEVTPEDLHSDAWLVAIKIEAKRGHAVDFSNPEDQDLLMRDLYWHAVRGRDFTLRHAARIDEVRPDAAPLADVLPGHPDEDPLMQLIRREESAAGDQRLIDSFSQAVAYIRTNENFRNDRPAICRHLAISTWVYDRRVSDASEIYSRQDSLFDRKTRIAKRFKPAPGRQYAPTCALLDVDAMQFTFGF</sequence>
<proteinExistence type="predicted"/>
<keyword evidence="2" id="KW-1185">Reference proteome</keyword>
<dbReference type="EMBL" id="VUYU01000019">
    <property type="protein sequence ID" value="NHZ36563.1"/>
    <property type="molecule type" value="Genomic_DNA"/>
</dbReference>
<evidence type="ECO:0000313" key="2">
    <source>
        <dbReference type="Proteomes" id="UP000785613"/>
    </source>
</evidence>